<keyword evidence="1" id="KW-0472">Membrane</keyword>
<organism evidence="2 3">
    <name type="scientific">candidate division WS5 bacterium</name>
    <dbReference type="NCBI Taxonomy" id="2093353"/>
    <lineage>
        <taxon>Bacteria</taxon>
        <taxon>candidate division WS5</taxon>
    </lineage>
</organism>
<comment type="caution">
    <text evidence="2">The sequence shown here is derived from an EMBL/GenBank/DDBJ whole genome shotgun (WGS) entry which is preliminary data.</text>
</comment>
<gene>
    <name evidence="2" type="ORF">C4544_07205</name>
</gene>
<protein>
    <submittedName>
        <fullName evidence="2">Uncharacterized protein</fullName>
    </submittedName>
</protein>
<feature type="transmembrane region" description="Helical" evidence="1">
    <location>
        <begin position="31"/>
        <end position="48"/>
    </location>
</feature>
<dbReference type="AlphaFoldDB" id="A0A419DAG5"/>
<keyword evidence="1" id="KW-1133">Transmembrane helix</keyword>
<feature type="transmembrane region" description="Helical" evidence="1">
    <location>
        <begin position="54"/>
        <end position="74"/>
    </location>
</feature>
<name>A0A419DAG5_9BACT</name>
<dbReference type="EMBL" id="QZJW01000055">
    <property type="protein sequence ID" value="RJO60116.1"/>
    <property type="molecule type" value="Genomic_DNA"/>
</dbReference>
<evidence type="ECO:0000256" key="1">
    <source>
        <dbReference type="SAM" id="Phobius"/>
    </source>
</evidence>
<accession>A0A419DAG5</accession>
<evidence type="ECO:0000313" key="2">
    <source>
        <dbReference type="EMBL" id="RJO60116.1"/>
    </source>
</evidence>
<sequence length="87" mass="10441">MEIEKEITEIKNRNKKVEADKAWETSLFRKVLITFFTYIITAIVFYFIGVENYLLSAIIPTTGYFVSIQSLPFIKNWWIDKYYNERS</sequence>
<keyword evidence="1" id="KW-0812">Transmembrane</keyword>
<proteinExistence type="predicted"/>
<evidence type="ECO:0000313" key="3">
    <source>
        <dbReference type="Proteomes" id="UP000285655"/>
    </source>
</evidence>
<reference evidence="2 3" key="1">
    <citation type="journal article" date="2017" name="ISME J.">
        <title>Energy and carbon metabolisms in a deep terrestrial subsurface fluid microbial community.</title>
        <authorList>
            <person name="Momper L."/>
            <person name="Jungbluth S.P."/>
            <person name="Lee M.D."/>
            <person name="Amend J.P."/>
        </authorList>
    </citation>
    <scope>NUCLEOTIDE SEQUENCE [LARGE SCALE GENOMIC DNA]</scope>
    <source>
        <strain evidence="2">SURF_29</strain>
    </source>
</reference>
<dbReference type="Proteomes" id="UP000285655">
    <property type="component" value="Unassembled WGS sequence"/>
</dbReference>